<organism evidence="1 2">
    <name type="scientific">Panagrolaimus sp. PS1159</name>
    <dbReference type="NCBI Taxonomy" id="55785"/>
    <lineage>
        <taxon>Eukaryota</taxon>
        <taxon>Metazoa</taxon>
        <taxon>Ecdysozoa</taxon>
        <taxon>Nematoda</taxon>
        <taxon>Chromadorea</taxon>
        <taxon>Rhabditida</taxon>
        <taxon>Tylenchina</taxon>
        <taxon>Panagrolaimomorpha</taxon>
        <taxon>Panagrolaimoidea</taxon>
        <taxon>Panagrolaimidae</taxon>
        <taxon>Panagrolaimus</taxon>
    </lineage>
</organism>
<reference evidence="2" key="1">
    <citation type="submission" date="2022-11" db="UniProtKB">
        <authorList>
            <consortium name="WormBaseParasite"/>
        </authorList>
    </citation>
    <scope>IDENTIFICATION</scope>
</reference>
<dbReference type="WBParaSite" id="PS1159_v2.g24262.t1">
    <property type="protein sequence ID" value="PS1159_v2.g24262.t1"/>
    <property type="gene ID" value="PS1159_v2.g24262"/>
</dbReference>
<evidence type="ECO:0000313" key="2">
    <source>
        <dbReference type="WBParaSite" id="PS1159_v2.g24262.t1"/>
    </source>
</evidence>
<evidence type="ECO:0000313" key="1">
    <source>
        <dbReference type="Proteomes" id="UP000887580"/>
    </source>
</evidence>
<sequence length="185" mass="20367">MNPEFDDNNLIFSLFSSLTIAAIIFLTGCTGKKKTAAMESDYEQPPPLQTPVLARSKTSSASKGGPGTAPIETRLPNIPEQPKEQQQVPPAKEESAPPPEEKKAEEVKNVEEQKVEEKKSDKKEENEKKSEIKKSEKNDEKSKASAKVDSKKSSKSKSKVASEKKNEDNYQPINFGPDDLPPAPK</sequence>
<name>A0AC35G774_9BILA</name>
<proteinExistence type="predicted"/>
<protein>
    <submittedName>
        <fullName evidence="2">Uncharacterized protein</fullName>
    </submittedName>
</protein>
<dbReference type="Proteomes" id="UP000887580">
    <property type="component" value="Unplaced"/>
</dbReference>
<accession>A0AC35G774</accession>